<gene>
    <name evidence="1" type="ORF">KI387_019693</name>
</gene>
<comment type="caution">
    <text evidence="1">The sequence shown here is derived from an EMBL/GenBank/DDBJ whole genome shotgun (WGS) entry which is preliminary data.</text>
</comment>
<keyword evidence="2" id="KW-1185">Reference proteome</keyword>
<feature type="non-terminal residue" evidence="1">
    <location>
        <position position="1"/>
    </location>
</feature>
<feature type="non-terminal residue" evidence="1">
    <location>
        <position position="61"/>
    </location>
</feature>
<evidence type="ECO:0000313" key="1">
    <source>
        <dbReference type="EMBL" id="KAH9317924.1"/>
    </source>
</evidence>
<dbReference type="AlphaFoldDB" id="A0AA38GAL6"/>
<proteinExistence type="predicted"/>
<evidence type="ECO:0000313" key="2">
    <source>
        <dbReference type="Proteomes" id="UP000824469"/>
    </source>
</evidence>
<reference evidence="1 2" key="1">
    <citation type="journal article" date="2021" name="Nat. Plants">
        <title>The Taxus genome provides insights into paclitaxel biosynthesis.</title>
        <authorList>
            <person name="Xiong X."/>
            <person name="Gou J."/>
            <person name="Liao Q."/>
            <person name="Li Y."/>
            <person name="Zhou Q."/>
            <person name="Bi G."/>
            <person name="Li C."/>
            <person name="Du R."/>
            <person name="Wang X."/>
            <person name="Sun T."/>
            <person name="Guo L."/>
            <person name="Liang H."/>
            <person name="Lu P."/>
            <person name="Wu Y."/>
            <person name="Zhang Z."/>
            <person name="Ro D.K."/>
            <person name="Shang Y."/>
            <person name="Huang S."/>
            <person name="Yan J."/>
        </authorList>
    </citation>
    <scope>NUCLEOTIDE SEQUENCE [LARGE SCALE GENOMIC DNA]</scope>
    <source>
        <strain evidence="1">Ta-2019</strain>
    </source>
</reference>
<dbReference type="Proteomes" id="UP000824469">
    <property type="component" value="Unassembled WGS sequence"/>
</dbReference>
<accession>A0AA38GAL6</accession>
<protein>
    <submittedName>
        <fullName evidence="1">Uncharacterized protein</fullName>
    </submittedName>
</protein>
<dbReference type="EMBL" id="JAHRHJ020000004">
    <property type="protein sequence ID" value="KAH9317924.1"/>
    <property type="molecule type" value="Genomic_DNA"/>
</dbReference>
<organism evidence="1 2">
    <name type="scientific">Taxus chinensis</name>
    <name type="common">Chinese yew</name>
    <name type="synonym">Taxus wallichiana var. chinensis</name>
    <dbReference type="NCBI Taxonomy" id="29808"/>
    <lineage>
        <taxon>Eukaryota</taxon>
        <taxon>Viridiplantae</taxon>
        <taxon>Streptophyta</taxon>
        <taxon>Embryophyta</taxon>
        <taxon>Tracheophyta</taxon>
        <taxon>Spermatophyta</taxon>
        <taxon>Pinopsida</taxon>
        <taxon>Pinidae</taxon>
        <taxon>Conifers II</taxon>
        <taxon>Cupressales</taxon>
        <taxon>Taxaceae</taxon>
        <taxon>Taxus</taxon>
    </lineage>
</organism>
<sequence>HGPRRYREIVRVVFPDIQDTDTITGYMEAIQGLFYMVQIGHPLSGAETQQSGQGSQARDFR</sequence>
<name>A0AA38GAL6_TAXCH</name>